<dbReference type="AlphaFoldDB" id="A0A8J6NWT7"/>
<dbReference type="Proteomes" id="UP000654401">
    <property type="component" value="Unassembled WGS sequence"/>
</dbReference>
<reference evidence="1 2" key="1">
    <citation type="submission" date="2020-08" db="EMBL/GenBank/DDBJ databases">
        <title>Bridging the membrane lipid divide: bacteria of the FCB group superphylum have the potential to synthesize archaeal ether lipids.</title>
        <authorList>
            <person name="Villanueva L."/>
            <person name="Von Meijenfeldt F.A.B."/>
            <person name="Westbye A.B."/>
            <person name="Yadav S."/>
            <person name="Hopmans E.C."/>
            <person name="Dutilh B.E."/>
            <person name="Sinninghe Damste J.S."/>
        </authorList>
    </citation>
    <scope>NUCLEOTIDE SEQUENCE [LARGE SCALE GENOMIC DNA]</scope>
    <source>
        <strain evidence="1">NIOZ-UU100</strain>
    </source>
</reference>
<accession>A0A8J6NWT7</accession>
<comment type="caution">
    <text evidence="1">The sequence shown here is derived from an EMBL/GenBank/DDBJ whole genome shotgun (WGS) entry which is preliminary data.</text>
</comment>
<evidence type="ECO:0000313" key="2">
    <source>
        <dbReference type="Proteomes" id="UP000654401"/>
    </source>
</evidence>
<organism evidence="1 2">
    <name type="scientific">Candidatus Thiopontia autotrophica</name>
    <dbReference type="NCBI Taxonomy" id="2841688"/>
    <lineage>
        <taxon>Bacteria</taxon>
        <taxon>Pseudomonadati</taxon>
        <taxon>Pseudomonadota</taxon>
        <taxon>Gammaproteobacteria</taxon>
        <taxon>Candidatus Thiopontia</taxon>
    </lineage>
</organism>
<evidence type="ECO:0000313" key="1">
    <source>
        <dbReference type="EMBL" id="MBC8519024.1"/>
    </source>
</evidence>
<sequence length="84" mass="9464">MAKKKTTKKSSAGGSQWQPEIKNLEHRIGELISLCNTLREENGDLRGKIQDVITERDELVEKNQLTVKSVESILSSVKILEKQS</sequence>
<protein>
    <submittedName>
        <fullName evidence="1">TIGR02449 family protein</fullName>
    </submittedName>
</protein>
<gene>
    <name evidence="1" type="ORF">H8D24_01260</name>
</gene>
<dbReference type="EMBL" id="JACNFK010000015">
    <property type="protein sequence ID" value="MBC8519024.1"/>
    <property type="molecule type" value="Genomic_DNA"/>
</dbReference>
<proteinExistence type="predicted"/>
<name>A0A8J6NWT7_9GAMM</name>